<organism evidence="6 7">
    <name type="scientific">Sporosarcina newyorkensis 2681</name>
    <dbReference type="NCBI Taxonomy" id="1027292"/>
    <lineage>
        <taxon>Bacteria</taxon>
        <taxon>Bacillati</taxon>
        <taxon>Bacillota</taxon>
        <taxon>Bacilli</taxon>
        <taxon>Bacillales</taxon>
        <taxon>Caryophanaceae</taxon>
        <taxon>Sporosarcina</taxon>
    </lineage>
</organism>
<evidence type="ECO:0000313" key="6">
    <source>
        <dbReference type="EMBL" id="EGQ21114.1"/>
    </source>
</evidence>
<name>F9DX66_9BACL</name>
<keyword evidence="4" id="KW-0175">Coiled coil</keyword>
<dbReference type="Gene3D" id="3.40.50.300">
    <property type="entry name" value="P-loop containing nucleotide triphosphate hydrolases"/>
    <property type="match status" value="1"/>
</dbReference>
<proteinExistence type="inferred from homology"/>
<evidence type="ECO:0000313" key="7">
    <source>
        <dbReference type="Proteomes" id="UP000005316"/>
    </source>
</evidence>
<evidence type="ECO:0000256" key="1">
    <source>
        <dbReference type="ARBA" id="ARBA00006930"/>
    </source>
</evidence>
<dbReference type="GO" id="GO:0016887">
    <property type="term" value="F:ATP hydrolysis activity"/>
    <property type="evidence" value="ECO:0007669"/>
    <property type="project" value="InterPro"/>
</dbReference>
<protein>
    <recommendedName>
        <fullName evidence="3">Nuclease SbcCD subunit C</fullName>
    </recommendedName>
</protein>
<dbReference type="eggNOG" id="COG1196">
    <property type="taxonomic scope" value="Bacteria"/>
</dbReference>
<dbReference type="InterPro" id="IPR038729">
    <property type="entry name" value="Rad50/SbcC_AAA"/>
</dbReference>
<dbReference type="GO" id="GO:0006302">
    <property type="term" value="P:double-strand break repair"/>
    <property type="evidence" value="ECO:0007669"/>
    <property type="project" value="InterPro"/>
</dbReference>
<evidence type="ECO:0000256" key="4">
    <source>
        <dbReference type="SAM" id="Coils"/>
    </source>
</evidence>
<dbReference type="AlphaFoldDB" id="F9DX66"/>
<reference evidence="6 7" key="1">
    <citation type="submission" date="2011-04" db="EMBL/GenBank/DDBJ databases">
        <authorList>
            <person name="Muzny D."/>
            <person name="Qin X."/>
            <person name="Deng J."/>
            <person name="Jiang H."/>
            <person name="Liu Y."/>
            <person name="Qu J."/>
            <person name="Song X.-Z."/>
            <person name="Zhang L."/>
            <person name="Thornton R."/>
            <person name="Coyle M."/>
            <person name="Francisco L."/>
            <person name="Jackson L."/>
            <person name="Javaid M."/>
            <person name="Korchina V."/>
            <person name="Kovar C."/>
            <person name="Mata R."/>
            <person name="Mathew T."/>
            <person name="Ngo R."/>
            <person name="Nguyen L."/>
            <person name="Nguyen N."/>
            <person name="Okwuonu G."/>
            <person name="Ongeri F."/>
            <person name="Pham C."/>
            <person name="Simmons D."/>
            <person name="Wilczek-Boney K."/>
            <person name="Hale W."/>
            <person name="Jakkamsetti A."/>
            <person name="Pham P."/>
            <person name="Ruth R."/>
            <person name="San Lucas F."/>
            <person name="Warren J."/>
            <person name="Zhang J."/>
            <person name="Zhao Z."/>
            <person name="Zhou C."/>
            <person name="Zhu D."/>
            <person name="Lee S."/>
            <person name="Bess C."/>
            <person name="Blankenburg K."/>
            <person name="Forbes L."/>
            <person name="Fu Q."/>
            <person name="Gubbala S."/>
            <person name="Hirani K."/>
            <person name="Jayaseelan J.C."/>
            <person name="Lara F."/>
            <person name="Munidasa M."/>
            <person name="Palculict T."/>
            <person name="Patil S."/>
            <person name="Pu L.-L."/>
            <person name="Saada N."/>
            <person name="Tang L."/>
            <person name="Weissenberger G."/>
            <person name="Zhu Y."/>
            <person name="Hemphill L."/>
            <person name="Shang Y."/>
            <person name="Youmans B."/>
            <person name="Ayvaz T."/>
            <person name="Ross M."/>
            <person name="Santibanez J."/>
            <person name="Aqrawi P."/>
            <person name="Gross S."/>
            <person name="Joshi V."/>
            <person name="Fowler G."/>
            <person name="Nazareth L."/>
            <person name="Reid J."/>
            <person name="Worley K."/>
            <person name="Petrosino J."/>
            <person name="Highlander S."/>
            <person name="Gibbs R."/>
        </authorList>
    </citation>
    <scope>NUCLEOTIDE SEQUENCE [LARGE SCALE GENOMIC DNA]</scope>
    <source>
        <strain evidence="6 7">2681</strain>
    </source>
</reference>
<dbReference type="Gene3D" id="1.10.287.1490">
    <property type="match status" value="2"/>
</dbReference>
<dbReference type="EMBL" id="AFPZ01000105">
    <property type="protein sequence ID" value="EGQ21114.1"/>
    <property type="molecule type" value="Genomic_DNA"/>
</dbReference>
<dbReference type="HOGENOM" id="CLU_026083_2_0_9"/>
<comment type="caution">
    <text evidence="6">The sequence shown here is derived from an EMBL/GenBank/DDBJ whole genome shotgun (WGS) entry which is preliminary data.</text>
</comment>
<feature type="coiled-coil region" evidence="4">
    <location>
        <begin position="235"/>
        <end position="349"/>
    </location>
</feature>
<dbReference type="OrthoDB" id="1698838at2"/>
<dbReference type="InterPro" id="IPR027417">
    <property type="entry name" value="P-loop_NTPase"/>
</dbReference>
<feature type="domain" description="Rad50/SbcC-type AAA" evidence="5">
    <location>
        <begin position="9"/>
        <end position="287"/>
    </location>
</feature>
<accession>F9DX66</accession>
<dbReference type="SUPFAM" id="SSF52540">
    <property type="entry name" value="P-loop containing nucleoside triphosphate hydrolases"/>
    <property type="match status" value="1"/>
</dbReference>
<gene>
    <name evidence="6" type="ORF">HMPREF9372_3397</name>
</gene>
<dbReference type="RefSeq" id="WP_009498088.1">
    <property type="nucleotide sequence ID" value="NZ_GL982998.1"/>
</dbReference>
<dbReference type="Pfam" id="PF13476">
    <property type="entry name" value="AAA_23"/>
    <property type="match status" value="1"/>
</dbReference>
<evidence type="ECO:0000259" key="5">
    <source>
        <dbReference type="Pfam" id="PF13476"/>
    </source>
</evidence>
<sequence>MKNIKLTNLTLKNFKGIKSLELDASGNDLKVYGDNATGKTSIFDGFLWLLFNKDSNNRSDFSIKTLDSGKEINNLEHEVSALFTVDGVPLSLRKVYQEEWKKKRGAPIAEFTGHKTDYAIDGVPVKKKEYEEKVGSIVKEEVFKLLTNPLYFNEQVKWQDRRETLLEVCGDVELEDVLAFNNELKELPAILKGRAIEDHRKMIAARKTEINKELERIPVRIDELNNSMPEDTINVSSIEVEIAEVEKEIDASSAQINNIKNGSAITAKQNDLRQLEMDLESIKRELESDATEQGYKVQARIQEEQSNISIMQRKADDAKHQVAILQKDVQRLDEKMSELRDQYYKEEALTFEHTEECECPTCGQSLPEEEVIAARVEAEKRFNIKKSNELERINLTGKTFKDDKGRLLEKIEQLEKQTPAHAEEIQAKEKLVKKLNDELNQLRGSIQDARQDAKYTDKQQEIQKVKDEIESLKSSADEAVSAIEKEVAELKDKRSELNARIAQHSQAEASKKRIVELEGQQAELAKEFENIEKELYLTESFIRSKVELLESKINSKFKYARFKLFETQINGGLKEVCETTYEGVPYSSGLNNAARINVGIDIINTLTEHFGIRAPIFVDNAEAVTRIADTDSQLISLVVSEKDKQLRIESQSEDMKEAI</sequence>
<feature type="coiled-coil region" evidence="4">
    <location>
        <begin position="397"/>
        <end position="534"/>
    </location>
</feature>
<dbReference type="PANTHER" id="PTHR32114">
    <property type="entry name" value="ABC TRANSPORTER ABCH.3"/>
    <property type="match status" value="1"/>
</dbReference>
<evidence type="ECO:0000256" key="3">
    <source>
        <dbReference type="ARBA" id="ARBA00013368"/>
    </source>
</evidence>
<comment type="similarity">
    <text evidence="1">Belongs to the SMC family. SbcC subfamily.</text>
</comment>
<dbReference type="PANTHER" id="PTHR32114:SF2">
    <property type="entry name" value="ABC TRANSPORTER ABCH.3"/>
    <property type="match status" value="1"/>
</dbReference>
<evidence type="ECO:0000256" key="2">
    <source>
        <dbReference type="ARBA" id="ARBA00011322"/>
    </source>
</evidence>
<comment type="subunit">
    <text evidence="2">Heterodimer of SbcC and SbcD.</text>
</comment>
<dbReference type="Proteomes" id="UP000005316">
    <property type="component" value="Unassembled WGS sequence"/>
</dbReference>